<gene>
    <name evidence="1" type="ORF">NE695_17995</name>
</gene>
<accession>A0ABT1S4C9</accession>
<protein>
    <submittedName>
        <fullName evidence="1">Uncharacterized protein</fullName>
    </submittedName>
</protein>
<comment type="caution">
    <text evidence="1">The sequence shown here is derived from an EMBL/GenBank/DDBJ whole genome shotgun (WGS) entry which is preliminary data.</text>
</comment>
<evidence type="ECO:0000313" key="2">
    <source>
        <dbReference type="Proteomes" id="UP001524473"/>
    </source>
</evidence>
<name>A0ABT1S4C9_9FIRM</name>
<evidence type="ECO:0000313" key="1">
    <source>
        <dbReference type="EMBL" id="MCQ4841799.1"/>
    </source>
</evidence>
<proteinExistence type="predicted"/>
<organism evidence="1 2">
    <name type="scientific">Neglectibacter timonensis</name>
    <dbReference type="NCBI Taxonomy" id="1776382"/>
    <lineage>
        <taxon>Bacteria</taxon>
        <taxon>Bacillati</taxon>
        <taxon>Bacillota</taxon>
        <taxon>Clostridia</taxon>
        <taxon>Eubacteriales</taxon>
        <taxon>Oscillospiraceae</taxon>
        <taxon>Neglectibacter</taxon>
    </lineage>
</organism>
<dbReference type="RefSeq" id="WP_256192457.1">
    <property type="nucleotide sequence ID" value="NZ_JANFZH010000079.1"/>
</dbReference>
<keyword evidence="2" id="KW-1185">Reference proteome</keyword>
<dbReference type="EMBL" id="JANFZH010000079">
    <property type="protein sequence ID" value="MCQ4841799.1"/>
    <property type="molecule type" value="Genomic_DNA"/>
</dbReference>
<sequence>ALSGYTTRVRLPGAVYYTDGSVEFTLFSPEAAHVEVSGMPGSSMGEEKIPLKKNGGWLLDRCGKGTAETVSLCYLLE</sequence>
<reference evidence="1 2" key="1">
    <citation type="submission" date="2022-06" db="EMBL/GenBank/DDBJ databases">
        <title>Isolation of gut microbiota from human fecal samples.</title>
        <authorList>
            <person name="Pamer E.G."/>
            <person name="Barat B."/>
            <person name="Waligurski E."/>
            <person name="Medina S."/>
            <person name="Paddock L."/>
            <person name="Mostad J."/>
        </authorList>
    </citation>
    <scope>NUCLEOTIDE SEQUENCE [LARGE SCALE GENOMIC DNA]</scope>
    <source>
        <strain evidence="1 2">DFI.9.73</strain>
    </source>
</reference>
<feature type="non-terminal residue" evidence="1">
    <location>
        <position position="1"/>
    </location>
</feature>
<dbReference type="Proteomes" id="UP001524473">
    <property type="component" value="Unassembled WGS sequence"/>
</dbReference>